<evidence type="ECO:0000256" key="10">
    <source>
        <dbReference type="ARBA" id="ARBA00022960"/>
    </source>
</evidence>
<gene>
    <name evidence="18 20" type="primary">glmU</name>
    <name evidence="20" type="ORF">CAMRE0001_1003</name>
</gene>
<dbReference type="InterPro" id="IPR029044">
    <property type="entry name" value="Nucleotide-diphossugar_trans"/>
</dbReference>
<keyword evidence="9 18" id="KW-0460">Magnesium</keyword>
<feature type="binding site" evidence="18">
    <location>
        <begin position="47"/>
        <end position="50"/>
    </location>
    <ligand>
        <name>UDP-N-acetyl-alpha-D-glucosamine</name>
        <dbReference type="ChEBI" id="CHEBI:57705"/>
    </ligand>
</feature>
<feature type="binding site" evidence="18">
    <location>
        <position position="378"/>
    </location>
    <ligand>
        <name>UDP-N-acetyl-alpha-D-glucosamine</name>
        <dbReference type="ChEBI" id="CHEBI:57705"/>
    </ligand>
</feature>
<comment type="catalytic activity">
    <reaction evidence="16 18">
        <text>N-acetyl-alpha-D-glucosamine 1-phosphate + UTP + H(+) = UDP-N-acetyl-alpha-D-glucosamine + diphosphate</text>
        <dbReference type="Rhea" id="RHEA:13509"/>
        <dbReference type="ChEBI" id="CHEBI:15378"/>
        <dbReference type="ChEBI" id="CHEBI:33019"/>
        <dbReference type="ChEBI" id="CHEBI:46398"/>
        <dbReference type="ChEBI" id="CHEBI:57705"/>
        <dbReference type="ChEBI" id="CHEBI:57776"/>
        <dbReference type="EC" id="2.7.7.23"/>
    </reaction>
</comment>
<dbReference type="SUPFAM" id="SSF53448">
    <property type="entry name" value="Nucleotide-diphospho-sugar transferases"/>
    <property type="match status" value="1"/>
</dbReference>
<feature type="binding site" evidence="18">
    <location>
        <begin position="120"/>
        <end position="121"/>
    </location>
    <ligand>
        <name>UDP-N-acetyl-alpha-D-glucosamine</name>
        <dbReference type="ChEBI" id="CHEBI:57705"/>
    </ligand>
</feature>
<protein>
    <recommendedName>
        <fullName evidence="18">Bifunctional protein GlmU</fullName>
    </recommendedName>
    <domain>
        <recommendedName>
            <fullName evidence="18">UDP-N-acetylglucosamine pyrophosphorylase</fullName>
            <ecNumber evidence="18">2.7.7.23</ecNumber>
        </recommendedName>
        <alternativeName>
            <fullName evidence="18">N-acetylglucosamine-1-phosphate uridyltransferase</fullName>
        </alternativeName>
    </domain>
    <domain>
        <recommendedName>
            <fullName evidence="18">Glucosamine-1-phosphate N-acetyltransferase</fullName>
            <ecNumber evidence="18">2.3.1.157</ecNumber>
        </recommendedName>
    </domain>
</protein>
<dbReference type="CDD" id="cd02540">
    <property type="entry name" value="GT2_GlmU_N_bac"/>
    <property type="match status" value="1"/>
</dbReference>
<keyword evidence="6 18" id="KW-0548">Nucleotidyltransferase</keyword>
<dbReference type="PANTHER" id="PTHR43584">
    <property type="entry name" value="NUCLEOTIDYL TRANSFERASE"/>
    <property type="match status" value="1"/>
</dbReference>
<evidence type="ECO:0000256" key="14">
    <source>
        <dbReference type="ARBA" id="ARBA00023316"/>
    </source>
</evidence>
<evidence type="ECO:0000313" key="20">
    <source>
        <dbReference type="EMBL" id="EEF13708.1"/>
    </source>
</evidence>
<organism evidence="20 21">
    <name type="scientific">Campylobacter rectus RM3267</name>
    <dbReference type="NCBI Taxonomy" id="553218"/>
    <lineage>
        <taxon>Bacteria</taxon>
        <taxon>Pseudomonadati</taxon>
        <taxon>Campylobacterota</taxon>
        <taxon>Epsilonproteobacteria</taxon>
        <taxon>Campylobacterales</taxon>
        <taxon>Campylobacteraceae</taxon>
        <taxon>Campylobacter</taxon>
    </lineage>
</organism>
<keyword evidence="21" id="KW-1185">Reference proteome</keyword>
<dbReference type="NCBIfam" id="TIGR01173">
    <property type="entry name" value="glmU"/>
    <property type="match status" value="1"/>
</dbReference>
<dbReference type="GO" id="GO:0000287">
    <property type="term" value="F:magnesium ion binding"/>
    <property type="evidence" value="ECO:0007669"/>
    <property type="project" value="UniProtKB-UniRule"/>
</dbReference>
<reference evidence="20 21" key="1">
    <citation type="submission" date="2008-08" db="EMBL/GenBank/DDBJ databases">
        <authorList>
            <person name="Madupu R."/>
            <person name="Durkin A.S."/>
            <person name="Torralba M."/>
            <person name="Methe B."/>
            <person name="Sutton G.G."/>
            <person name="Strausberg R.L."/>
            <person name="Nelson K.E."/>
        </authorList>
    </citation>
    <scope>NUCLEOTIDE SEQUENCE [LARGE SCALE GENOMIC DNA]</scope>
    <source>
        <strain evidence="20 21">RM3267</strain>
    </source>
</reference>
<dbReference type="UniPathway" id="UPA00113">
    <property type="reaction ID" value="UER00532"/>
</dbReference>
<keyword evidence="13 18" id="KW-0012">Acyltransferase</keyword>
<evidence type="ECO:0000256" key="8">
    <source>
        <dbReference type="ARBA" id="ARBA00022737"/>
    </source>
</evidence>
<evidence type="ECO:0000256" key="1">
    <source>
        <dbReference type="ARBA" id="ARBA00004496"/>
    </source>
</evidence>
<name>B9D2Q8_CAMRE</name>
<evidence type="ECO:0000256" key="17">
    <source>
        <dbReference type="ARBA" id="ARBA00049628"/>
    </source>
</evidence>
<keyword evidence="7 18" id="KW-0479">Metal-binding</keyword>
<dbReference type="Gene3D" id="3.90.550.10">
    <property type="entry name" value="Spore Coat Polysaccharide Biosynthesis Protein SpsA, Chain A"/>
    <property type="match status" value="1"/>
</dbReference>
<dbReference type="Gene3D" id="2.160.10.10">
    <property type="entry name" value="Hexapeptide repeat proteins"/>
    <property type="match status" value="1"/>
</dbReference>
<dbReference type="GO" id="GO:0071555">
    <property type="term" value="P:cell wall organization"/>
    <property type="evidence" value="ECO:0007669"/>
    <property type="project" value="UniProtKB-KW"/>
</dbReference>
<dbReference type="GO" id="GO:0003977">
    <property type="term" value="F:UDP-N-acetylglucosamine diphosphorylase activity"/>
    <property type="evidence" value="ECO:0007669"/>
    <property type="project" value="UniProtKB-UniRule"/>
</dbReference>
<evidence type="ECO:0000256" key="5">
    <source>
        <dbReference type="ARBA" id="ARBA00022679"/>
    </source>
</evidence>
<feature type="binding site" evidence="18">
    <location>
        <position position="364"/>
    </location>
    <ligand>
        <name>UDP-N-acetyl-alpha-D-glucosamine</name>
        <dbReference type="ChEBI" id="CHEBI:57705"/>
    </ligand>
</feature>
<evidence type="ECO:0000256" key="2">
    <source>
        <dbReference type="ARBA" id="ARBA00007707"/>
    </source>
</evidence>
<dbReference type="eggNOG" id="COG1207">
    <property type="taxonomic scope" value="Bacteria"/>
</dbReference>
<keyword evidence="4 18" id="KW-0963">Cytoplasm</keyword>
<dbReference type="GO" id="GO:0006048">
    <property type="term" value="P:UDP-N-acetylglucosamine biosynthetic process"/>
    <property type="evidence" value="ECO:0007669"/>
    <property type="project" value="UniProtKB-UniPathway"/>
</dbReference>
<comment type="subcellular location">
    <subcellularLocation>
        <location evidence="1 18">Cytoplasm</location>
    </subcellularLocation>
</comment>
<feature type="binding site" evidence="18">
    <location>
        <position position="61"/>
    </location>
    <ligand>
        <name>UDP-N-acetyl-alpha-D-glucosamine</name>
        <dbReference type="ChEBI" id="CHEBI:57705"/>
    </ligand>
</feature>
<sequence>MRLFYKNLNILKIDKPQNLNPAFSKFEIKSIKFKQGKKMSDIGVVVLAAGLGTRMKSSRPKVLFELCGEPMIIHILRKAYEISSDVSVVLSYQKEFVEAKIKEIFPQTKIYEQNLKEFPGTAGALKNIPLNSEKTLILCGDMPLIKTNDLIRLSAGNADVALSVFEAADPYGYGRVIVNNGKVEAIVEQKDATETQKMIKSANAGCYCFKSEVLREILPLIGNENSQKEFYLTDAIKIANERGLKCWAISVEEQNFMGINDKFQLSIAENLMQEEIKKNLMKAGVLMRLPNSVYIDARAKFEGECVIEENVSVIGECLIKNSVIKSGSVVESSVVEDSDVGPLAHLRPKCEIKNTHIGNFVELKAARLNGVKAGHLSYLGDCEIGQDTNVGCGTITCNYDGKAKHKTIIGKNVFIGSDTQLIAPVKVGDDVLIAAGSTVTSDVPSGALAISRTKQVNKEGFFYKFFNDTKSDENAQK</sequence>
<dbReference type="GO" id="GO:0009252">
    <property type="term" value="P:peptidoglycan biosynthetic process"/>
    <property type="evidence" value="ECO:0007669"/>
    <property type="project" value="UniProtKB-UniRule"/>
</dbReference>
<comment type="similarity">
    <text evidence="2 18">In the C-terminal section; belongs to the transferase hexapeptide repeat family.</text>
</comment>
<evidence type="ECO:0000256" key="7">
    <source>
        <dbReference type="ARBA" id="ARBA00022723"/>
    </source>
</evidence>
<feature type="region of interest" description="Linker" evidence="18">
    <location>
        <begin position="263"/>
        <end position="283"/>
    </location>
</feature>
<evidence type="ECO:0000256" key="13">
    <source>
        <dbReference type="ARBA" id="ARBA00023315"/>
    </source>
</evidence>
<feature type="binding site" evidence="18">
    <location>
        <position position="174"/>
    </location>
    <ligand>
        <name>UDP-N-acetyl-alpha-D-glucosamine</name>
        <dbReference type="ChEBI" id="CHEBI:57705"/>
    </ligand>
</feature>
<dbReference type="CDD" id="cd03353">
    <property type="entry name" value="LbH_GlmU_C"/>
    <property type="match status" value="1"/>
</dbReference>
<feature type="binding site" evidence="18">
    <location>
        <position position="347"/>
    </location>
    <ligand>
        <name>UDP-N-acetyl-alpha-D-glucosamine</name>
        <dbReference type="ChEBI" id="CHEBI:57705"/>
    </ligand>
</feature>
<dbReference type="InterPro" id="IPR005882">
    <property type="entry name" value="Bifunctional_GlmU"/>
</dbReference>
<evidence type="ECO:0000256" key="18">
    <source>
        <dbReference type="HAMAP-Rule" id="MF_01631"/>
    </source>
</evidence>
<feature type="region of interest" description="N-acetyltransferase" evidence="18">
    <location>
        <begin position="284"/>
        <end position="477"/>
    </location>
</feature>
<feature type="binding site" evidence="18">
    <location>
        <position position="389"/>
    </location>
    <ligand>
        <name>UDP-N-acetyl-alpha-D-glucosamine</name>
        <dbReference type="ChEBI" id="CHEBI:57705"/>
    </ligand>
</feature>
<comment type="catalytic activity">
    <reaction evidence="15 18">
        <text>alpha-D-glucosamine 1-phosphate + acetyl-CoA = N-acetyl-alpha-D-glucosamine 1-phosphate + CoA + H(+)</text>
        <dbReference type="Rhea" id="RHEA:13725"/>
        <dbReference type="ChEBI" id="CHEBI:15378"/>
        <dbReference type="ChEBI" id="CHEBI:57287"/>
        <dbReference type="ChEBI" id="CHEBI:57288"/>
        <dbReference type="ChEBI" id="CHEBI:57776"/>
        <dbReference type="ChEBI" id="CHEBI:58516"/>
        <dbReference type="EC" id="2.3.1.157"/>
    </reaction>
</comment>
<dbReference type="GO" id="GO:0000902">
    <property type="term" value="P:cell morphogenesis"/>
    <property type="evidence" value="ECO:0007669"/>
    <property type="project" value="UniProtKB-UniRule"/>
</dbReference>
<feature type="binding site" evidence="18">
    <location>
        <position position="260"/>
    </location>
    <ligand>
        <name>Mg(2+)</name>
        <dbReference type="ChEBI" id="CHEBI:18420"/>
    </ligand>
</feature>
<dbReference type="InterPro" id="IPR011004">
    <property type="entry name" value="Trimer_LpxA-like_sf"/>
</dbReference>
<dbReference type="InterPro" id="IPR025877">
    <property type="entry name" value="MobA-like_NTP_Trfase"/>
</dbReference>
<evidence type="ECO:0000256" key="12">
    <source>
        <dbReference type="ARBA" id="ARBA00023268"/>
    </source>
</evidence>
<dbReference type="UniPathway" id="UPA00973"/>
<dbReference type="HAMAP" id="MF_01631">
    <property type="entry name" value="GlmU"/>
    <property type="match status" value="1"/>
</dbReference>
<feature type="domain" description="MobA-like NTP transferase" evidence="19">
    <location>
        <begin position="44"/>
        <end position="164"/>
    </location>
</feature>
<dbReference type="NCBIfam" id="NF010939">
    <property type="entry name" value="PRK14359.1"/>
    <property type="match status" value="1"/>
</dbReference>
<keyword evidence="8 18" id="KW-0677">Repeat</keyword>
<keyword evidence="11 18" id="KW-0573">Peptidoglycan synthesis</keyword>
<feature type="binding site" evidence="18">
    <location>
        <position position="260"/>
    </location>
    <ligand>
        <name>UDP-N-acetyl-alpha-D-glucosamine</name>
        <dbReference type="ChEBI" id="CHEBI:57705"/>
    </ligand>
</feature>
<dbReference type="GO" id="GO:0019134">
    <property type="term" value="F:glucosamine-1-phosphate N-acetyltransferase activity"/>
    <property type="evidence" value="ECO:0007669"/>
    <property type="project" value="UniProtKB-UniRule"/>
</dbReference>
<evidence type="ECO:0000256" key="11">
    <source>
        <dbReference type="ARBA" id="ARBA00022984"/>
    </source>
</evidence>
<dbReference type="InterPro" id="IPR050065">
    <property type="entry name" value="GlmU-like"/>
</dbReference>
<keyword evidence="10 18" id="KW-0133">Cell shape</keyword>
<feature type="binding site" evidence="18">
    <location>
        <position position="435"/>
    </location>
    <ligand>
        <name>acetyl-CoA</name>
        <dbReference type="ChEBI" id="CHEBI:57288"/>
    </ligand>
</feature>
<comment type="function">
    <text evidence="17 18">Catalyzes the last two sequential reactions in the de novo biosynthetic pathway for UDP-N-acetylglucosamine (UDP-GlcNAc). The C-terminal domain catalyzes the transfer of acetyl group from acetyl coenzyme A to glucosamine-1-phosphate (GlcN-1-P) to produce N-acetylglucosamine-1-phosphate (GlcNAc-1-P), which is converted into UDP-GlcNAc by the transfer of uridine 5-monophosphate (from uridine 5-triphosphate), a reaction catalyzed by the N-terminal domain.</text>
</comment>
<feature type="binding site" evidence="18">
    <location>
        <position position="203"/>
    </location>
    <ligand>
        <name>UDP-N-acetyl-alpha-D-glucosamine</name>
        <dbReference type="ChEBI" id="CHEBI:57705"/>
    </ligand>
</feature>
<comment type="similarity">
    <text evidence="3 18">In the N-terminal section; belongs to the N-acetylglucosamine-1-phosphate uridyltransferase family.</text>
</comment>
<comment type="pathway">
    <text evidence="18">Nucleotide-sugar biosynthesis; UDP-N-acetyl-alpha-D-glucosamine biosynthesis; UDP-N-acetyl-alpha-D-glucosamine from N-acetyl-alpha-D-glucosamine 1-phosphate: step 1/1.</text>
</comment>
<feature type="region of interest" description="Pyrophosphorylase" evidence="18">
    <location>
        <begin position="1"/>
        <end position="262"/>
    </location>
</feature>
<dbReference type="Pfam" id="PF12804">
    <property type="entry name" value="NTP_transf_3"/>
    <property type="match status" value="1"/>
</dbReference>
<comment type="cofactor">
    <cofactor evidence="18">
        <name>Mg(2+)</name>
        <dbReference type="ChEBI" id="CHEBI:18420"/>
    </cofactor>
    <text evidence="18">Binds 1 Mg(2+) ion per subunit.</text>
</comment>
<dbReference type="GO" id="GO:0008360">
    <property type="term" value="P:regulation of cell shape"/>
    <property type="evidence" value="ECO:0007669"/>
    <property type="project" value="UniProtKB-KW"/>
</dbReference>
<dbReference type="GO" id="GO:0016020">
    <property type="term" value="C:membrane"/>
    <property type="evidence" value="ECO:0007669"/>
    <property type="project" value="GOC"/>
</dbReference>
<dbReference type="EMBL" id="ACFU01000015">
    <property type="protein sequence ID" value="EEF13708.1"/>
    <property type="molecule type" value="Genomic_DNA"/>
</dbReference>
<evidence type="ECO:0000256" key="16">
    <source>
        <dbReference type="ARBA" id="ARBA00048493"/>
    </source>
</evidence>
<comment type="caution">
    <text evidence="20">The sequence shown here is derived from an EMBL/GenBank/DDBJ whole genome shotgun (WGS) entry which is preliminary data.</text>
</comment>
<dbReference type="Pfam" id="PF00132">
    <property type="entry name" value="Hexapep"/>
    <property type="match status" value="1"/>
</dbReference>
<evidence type="ECO:0000256" key="9">
    <source>
        <dbReference type="ARBA" id="ARBA00022842"/>
    </source>
</evidence>
<comment type="subunit">
    <text evidence="18">Homotrimer.</text>
</comment>
<dbReference type="SUPFAM" id="SSF51161">
    <property type="entry name" value="Trimeric LpxA-like enzymes"/>
    <property type="match status" value="1"/>
</dbReference>
<dbReference type="AlphaFoldDB" id="B9D2Q8"/>
<evidence type="ECO:0000256" key="15">
    <source>
        <dbReference type="ARBA" id="ARBA00048247"/>
    </source>
</evidence>
<dbReference type="GO" id="GO:0005737">
    <property type="term" value="C:cytoplasm"/>
    <property type="evidence" value="ECO:0007669"/>
    <property type="project" value="UniProtKB-SubCell"/>
</dbReference>
<keyword evidence="14 18" id="KW-0961">Cell wall biogenesis/degradation</keyword>
<proteinExistence type="inferred from homology"/>
<keyword evidence="12 18" id="KW-0511">Multifunctional enzyme</keyword>
<dbReference type="PROSITE" id="PS00101">
    <property type="entry name" value="HEXAPEP_TRANSFERASES"/>
    <property type="match status" value="1"/>
</dbReference>
<evidence type="ECO:0000256" key="6">
    <source>
        <dbReference type="ARBA" id="ARBA00022695"/>
    </source>
</evidence>
<dbReference type="EC" id="2.7.7.23" evidence="18"/>
<comment type="pathway">
    <text evidence="18">Nucleotide-sugar biosynthesis; UDP-N-acetyl-alpha-D-glucosamine biosynthesis; N-acetyl-alpha-D-glucosamine 1-phosphate from alpha-D-glucosamine 6-phosphate (route II): step 2/2.</text>
</comment>
<feature type="binding site" evidence="18">
    <location>
        <position position="452"/>
    </location>
    <ligand>
        <name>acetyl-CoA</name>
        <dbReference type="ChEBI" id="CHEBI:57288"/>
    </ligand>
</feature>
<comment type="caution">
    <text evidence="18">Lacks conserved residue(s) required for the propagation of feature annotation.</text>
</comment>
<comment type="pathway">
    <text evidence="18">Bacterial outer membrane biogenesis; LPS lipid A biosynthesis.</text>
</comment>
<accession>B9D2Q8</accession>
<evidence type="ECO:0000313" key="21">
    <source>
        <dbReference type="Proteomes" id="UP000003082"/>
    </source>
</evidence>
<feature type="binding site" evidence="18">
    <location>
        <position position="141"/>
    </location>
    <ligand>
        <name>Mg(2+)</name>
        <dbReference type="ChEBI" id="CHEBI:18420"/>
    </ligand>
</feature>
<dbReference type="InterPro" id="IPR001451">
    <property type="entry name" value="Hexapep"/>
</dbReference>
<dbReference type="GO" id="GO:0009245">
    <property type="term" value="P:lipid A biosynthetic process"/>
    <property type="evidence" value="ECO:0007669"/>
    <property type="project" value="UniProtKB-UniRule"/>
</dbReference>
<feature type="binding site" evidence="18">
    <location>
        <position position="188"/>
    </location>
    <ligand>
        <name>UDP-N-acetyl-alpha-D-glucosamine</name>
        <dbReference type="ChEBI" id="CHEBI:57705"/>
    </ligand>
</feature>
<evidence type="ECO:0000256" key="3">
    <source>
        <dbReference type="ARBA" id="ARBA00007947"/>
    </source>
</evidence>
<dbReference type="STRING" id="553218.CAMRE0001_1003"/>
<keyword evidence="5 18" id="KW-0808">Transferase</keyword>
<feature type="binding site" evidence="18">
    <location>
        <position position="417"/>
    </location>
    <ligand>
        <name>acetyl-CoA</name>
        <dbReference type="ChEBI" id="CHEBI:57288"/>
    </ligand>
</feature>
<feature type="active site" description="Proton acceptor" evidence="18">
    <location>
        <position position="375"/>
    </location>
</feature>
<dbReference type="Proteomes" id="UP000003082">
    <property type="component" value="Unassembled WGS sequence"/>
</dbReference>
<dbReference type="PANTHER" id="PTHR43584:SF3">
    <property type="entry name" value="BIFUNCTIONAL PROTEIN GLMU"/>
    <property type="match status" value="1"/>
</dbReference>
<evidence type="ECO:0000259" key="19">
    <source>
        <dbReference type="Pfam" id="PF12804"/>
    </source>
</evidence>
<evidence type="ECO:0000256" key="4">
    <source>
        <dbReference type="ARBA" id="ARBA00022490"/>
    </source>
</evidence>
<dbReference type="EC" id="2.3.1.157" evidence="18"/>
<feature type="binding site" evidence="18">
    <location>
        <begin position="398"/>
        <end position="399"/>
    </location>
    <ligand>
        <name>acetyl-CoA</name>
        <dbReference type="ChEBI" id="CHEBI:57288"/>
    </ligand>
</feature>
<dbReference type="InterPro" id="IPR038009">
    <property type="entry name" value="GlmU_C_LbH"/>
</dbReference>
<dbReference type="InterPro" id="IPR018357">
    <property type="entry name" value="Hexapep_transf_CS"/>
</dbReference>